<dbReference type="GO" id="GO:0000272">
    <property type="term" value="P:polysaccharide catabolic process"/>
    <property type="evidence" value="ECO:0007669"/>
    <property type="project" value="UniProtKB-KW"/>
</dbReference>
<dbReference type="InterPro" id="IPR000421">
    <property type="entry name" value="FA58C"/>
</dbReference>
<dbReference type="PROSITE" id="PS51318">
    <property type="entry name" value="TAT"/>
    <property type="match status" value="1"/>
</dbReference>
<name>A0A9W6PHV9_9ACTN</name>
<evidence type="ECO:0000256" key="3">
    <source>
        <dbReference type="SAM" id="SignalP"/>
    </source>
</evidence>
<comment type="caution">
    <text evidence="6">The sequence shown here is derived from an EMBL/GenBank/DDBJ whole genome shotgun (WGS) entry which is preliminary data.</text>
</comment>
<dbReference type="GO" id="GO:0016798">
    <property type="term" value="F:hydrolase activity, acting on glycosyl bonds"/>
    <property type="evidence" value="ECO:0007669"/>
    <property type="project" value="UniProtKB-KW"/>
</dbReference>
<dbReference type="InterPro" id="IPR013783">
    <property type="entry name" value="Ig-like_fold"/>
</dbReference>
<dbReference type="InterPro" id="IPR003961">
    <property type="entry name" value="FN3_dom"/>
</dbReference>
<proteinExistence type="predicted"/>
<dbReference type="SMART" id="SM00060">
    <property type="entry name" value="FN3"/>
    <property type="match status" value="1"/>
</dbReference>
<evidence type="ECO:0000313" key="7">
    <source>
        <dbReference type="Proteomes" id="UP001165143"/>
    </source>
</evidence>
<dbReference type="Pfam" id="PF00041">
    <property type="entry name" value="fn3"/>
    <property type="match status" value="1"/>
</dbReference>
<keyword evidence="1" id="KW-0378">Hydrolase</keyword>
<evidence type="ECO:0000256" key="2">
    <source>
        <dbReference type="ARBA" id="ARBA00023326"/>
    </source>
</evidence>
<feature type="domain" description="F5/8 type C" evidence="4">
    <location>
        <begin position="501"/>
        <end position="649"/>
    </location>
</feature>
<dbReference type="EMBL" id="BSRX01000027">
    <property type="protein sequence ID" value="GLW56439.1"/>
    <property type="molecule type" value="Genomic_DNA"/>
</dbReference>
<reference evidence="6" key="1">
    <citation type="submission" date="2023-02" db="EMBL/GenBank/DDBJ databases">
        <title>Kitasatospora phosalacinea NBRC 14362.</title>
        <authorList>
            <person name="Ichikawa N."/>
            <person name="Sato H."/>
            <person name="Tonouchi N."/>
        </authorList>
    </citation>
    <scope>NUCLEOTIDE SEQUENCE</scope>
    <source>
        <strain evidence="6">NBRC 14362</strain>
    </source>
</reference>
<feature type="chain" id="PRO_5040963372" evidence="3">
    <location>
        <begin position="31"/>
        <end position="649"/>
    </location>
</feature>
<dbReference type="CDD" id="cd11576">
    <property type="entry name" value="GH99_GH71_like_2"/>
    <property type="match status" value="1"/>
</dbReference>
<accession>A0A9W6PHV9</accession>
<keyword evidence="2" id="KW-0624">Polysaccharide degradation</keyword>
<protein>
    <submittedName>
        <fullName evidence="6">Lectin</fullName>
    </submittedName>
</protein>
<dbReference type="SUPFAM" id="SSF49265">
    <property type="entry name" value="Fibronectin type III"/>
    <property type="match status" value="1"/>
</dbReference>
<keyword evidence="3" id="KW-0732">Signal</keyword>
<gene>
    <name evidence="6" type="ORF">Kpho01_44500</name>
</gene>
<keyword evidence="2" id="KW-0119">Carbohydrate metabolism</keyword>
<evidence type="ECO:0000313" key="6">
    <source>
        <dbReference type="EMBL" id="GLW56439.1"/>
    </source>
</evidence>
<dbReference type="InterPro" id="IPR036116">
    <property type="entry name" value="FN3_sf"/>
</dbReference>
<dbReference type="SUPFAM" id="SSF49785">
    <property type="entry name" value="Galactose-binding domain-like"/>
    <property type="match status" value="1"/>
</dbReference>
<organism evidence="6 7">
    <name type="scientific">Kitasatospora phosalacinea</name>
    <dbReference type="NCBI Taxonomy" id="2065"/>
    <lineage>
        <taxon>Bacteria</taxon>
        <taxon>Bacillati</taxon>
        <taxon>Actinomycetota</taxon>
        <taxon>Actinomycetes</taxon>
        <taxon>Kitasatosporales</taxon>
        <taxon>Streptomycetaceae</taxon>
        <taxon>Kitasatospora</taxon>
    </lineage>
</organism>
<feature type="domain" description="Fibronectin type-III" evidence="5">
    <location>
        <begin position="421"/>
        <end position="506"/>
    </location>
</feature>
<feature type="signal peptide" evidence="3">
    <location>
        <begin position="1"/>
        <end position="30"/>
    </location>
</feature>
<dbReference type="AlphaFoldDB" id="A0A9W6PHV9"/>
<dbReference type="PROSITE" id="PS50853">
    <property type="entry name" value="FN3"/>
    <property type="match status" value="1"/>
</dbReference>
<sequence>MVVSRRVFLQAAAAAGALGAVGLGEGAAHAASPAGDVVGKVTVGYQGWFACPGDGAPINGWWHWARNWGAAPSPANSAIVAWPDVREYPRTYATAFANLNNGQQAALFSSYDQSTVDLHFRWMKQYGIDTAALQRFNPTGGEGPTRDAMAAKVRSAAESQGVKFYVMYDVSDWTGMQSEIKSDWTDRMRAHTASPAYARQNGKPVVCIWGFGFNDNQRPFTPAQCQDVLDWFKAQGCYVIGGVPTWWRTGDRDSRAGFSDVYHSFDMLSPWLVGRIGSAADADNFYNVATVPDLAECAAHGIDYQPCVLPGGVGDRQRAHGDFMWRQFYNMARAGVASAYVSMFDEYNEGNQIAKTSESQAWVPAGSGFLALDEDGTACSSDYYLRLTGDGGRMLKGQLPVTAARPTQPFPTAPDTTAPSAPGGLRVTGQSDTAVSLAWNAAVDNVGVTGYRVLLGDAVAATTTATSATVTGLSPATAYGFTVRALDAAGNLSPASAQVTATTSPATVPTGNLALHRPTAESSHTQAYGSGNAVDGDPNSYWESANNAFPQWLRTDLGSTLPVRRIVLSVPPAAAWAARTQTVEVQGSTDGTAFTRLLAPTGYVFDPATGNSATLTLPTGSSTRHLRLVFTANTGWPAGQVAELQVYAS</sequence>
<keyword evidence="1" id="KW-0326">Glycosidase</keyword>
<evidence type="ECO:0000256" key="1">
    <source>
        <dbReference type="ARBA" id="ARBA00023295"/>
    </source>
</evidence>
<evidence type="ECO:0000259" key="5">
    <source>
        <dbReference type="PROSITE" id="PS50853"/>
    </source>
</evidence>
<evidence type="ECO:0000259" key="4">
    <source>
        <dbReference type="PROSITE" id="PS50022"/>
    </source>
</evidence>
<dbReference type="OrthoDB" id="9783748at2"/>
<dbReference type="CDD" id="cd00063">
    <property type="entry name" value="FN3"/>
    <property type="match status" value="1"/>
</dbReference>
<dbReference type="PROSITE" id="PS50022">
    <property type="entry name" value="FA58C_3"/>
    <property type="match status" value="1"/>
</dbReference>
<dbReference type="Pfam" id="PF00754">
    <property type="entry name" value="F5_F8_type_C"/>
    <property type="match status" value="1"/>
</dbReference>
<dbReference type="Gene3D" id="2.60.40.10">
    <property type="entry name" value="Immunoglobulins"/>
    <property type="match status" value="1"/>
</dbReference>
<dbReference type="InterPro" id="IPR006311">
    <property type="entry name" value="TAT_signal"/>
</dbReference>
<dbReference type="InterPro" id="IPR008979">
    <property type="entry name" value="Galactose-bd-like_sf"/>
</dbReference>
<dbReference type="RefSeq" id="WP_033253054.1">
    <property type="nucleotide sequence ID" value="NZ_BSRX01000027.1"/>
</dbReference>
<dbReference type="Gene3D" id="3.20.20.80">
    <property type="entry name" value="Glycosidases"/>
    <property type="match status" value="1"/>
</dbReference>
<dbReference type="Gene3D" id="2.60.120.260">
    <property type="entry name" value="Galactose-binding domain-like"/>
    <property type="match status" value="1"/>
</dbReference>
<dbReference type="Proteomes" id="UP001165143">
    <property type="component" value="Unassembled WGS sequence"/>
</dbReference>